<dbReference type="GO" id="GO:0005524">
    <property type="term" value="F:ATP binding"/>
    <property type="evidence" value="ECO:0007669"/>
    <property type="project" value="UniProtKB-UniRule"/>
</dbReference>
<comment type="subcellular location">
    <subcellularLocation>
        <location evidence="1 8">Cytoplasm</location>
    </subcellularLocation>
</comment>
<proteinExistence type="inferred from homology"/>
<dbReference type="Pfam" id="PF01171">
    <property type="entry name" value="ATP_bind_3"/>
    <property type="match status" value="1"/>
</dbReference>
<dbReference type="Gene3D" id="3.30.465.60">
    <property type="match status" value="1"/>
</dbReference>
<evidence type="ECO:0000256" key="8">
    <source>
        <dbReference type="HAMAP-Rule" id="MF_01161"/>
    </source>
</evidence>
<name>A0A1H7W4E0_9LACT</name>
<evidence type="ECO:0000256" key="5">
    <source>
        <dbReference type="ARBA" id="ARBA00022741"/>
    </source>
</evidence>
<dbReference type="InterPro" id="IPR012795">
    <property type="entry name" value="tRNA_Ile_lys_synt_N"/>
</dbReference>
<evidence type="ECO:0000259" key="9">
    <source>
        <dbReference type="SMART" id="SM00977"/>
    </source>
</evidence>
<dbReference type="Pfam" id="PF11734">
    <property type="entry name" value="TilS_C"/>
    <property type="match status" value="1"/>
</dbReference>
<keyword evidence="5 8" id="KW-0547">Nucleotide-binding</keyword>
<gene>
    <name evidence="8 10" type="primary">tilS</name>
    <name evidence="10" type="ORF">APU01nite_20370</name>
    <name evidence="11" type="ORF">SAMN04488100_13019</name>
</gene>
<dbReference type="AlphaFoldDB" id="A0A1H7W4E0"/>
<evidence type="ECO:0000256" key="6">
    <source>
        <dbReference type="ARBA" id="ARBA00022840"/>
    </source>
</evidence>
<dbReference type="SUPFAM" id="SSF52402">
    <property type="entry name" value="Adenine nucleotide alpha hydrolases-like"/>
    <property type="match status" value="1"/>
</dbReference>
<reference evidence="11 12" key="1">
    <citation type="submission" date="2016-10" db="EMBL/GenBank/DDBJ databases">
        <authorList>
            <person name="de Groot N.N."/>
        </authorList>
    </citation>
    <scope>NUCLEOTIDE SEQUENCE [LARGE SCALE GENOMIC DNA]</scope>
    <source>
        <strain evidence="11 12">DSM 19182</strain>
    </source>
</reference>
<dbReference type="InterPro" id="IPR012094">
    <property type="entry name" value="tRNA_Ile_lys_synt"/>
</dbReference>
<dbReference type="EMBL" id="BJUX01000029">
    <property type="protein sequence ID" value="GEK89998.1"/>
    <property type="molecule type" value="Genomic_DNA"/>
</dbReference>
<evidence type="ECO:0000256" key="1">
    <source>
        <dbReference type="ARBA" id="ARBA00004496"/>
    </source>
</evidence>
<keyword evidence="3 8" id="KW-0436">Ligase</keyword>
<evidence type="ECO:0000256" key="3">
    <source>
        <dbReference type="ARBA" id="ARBA00022598"/>
    </source>
</evidence>
<keyword evidence="2 8" id="KW-0963">Cytoplasm</keyword>
<dbReference type="STRING" id="426703.SAMN04488100_13019"/>
<dbReference type="CDD" id="cd01992">
    <property type="entry name" value="TilS_N"/>
    <property type="match status" value="1"/>
</dbReference>
<dbReference type="HAMAP" id="MF_01161">
    <property type="entry name" value="tRNA_Ile_lys_synt"/>
    <property type="match status" value="1"/>
</dbReference>
<keyword evidence="13" id="KW-1185">Reference proteome</keyword>
<keyword evidence="6 8" id="KW-0067">ATP-binding</keyword>
<dbReference type="GO" id="GO:0032267">
    <property type="term" value="F:tRNA(Ile)-lysidine synthase activity"/>
    <property type="evidence" value="ECO:0007669"/>
    <property type="project" value="UniProtKB-EC"/>
</dbReference>
<dbReference type="Gene3D" id="3.40.50.620">
    <property type="entry name" value="HUPs"/>
    <property type="match status" value="1"/>
</dbReference>
<protein>
    <recommendedName>
        <fullName evidence="8">tRNA(Ile)-lysidine synthase</fullName>
        <ecNumber evidence="8">6.3.4.19</ecNumber>
    </recommendedName>
    <alternativeName>
        <fullName evidence="8">tRNA(Ile)-2-lysyl-cytidine synthase</fullName>
    </alternativeName>
    <alternativeName>
        <fullName evidence="8">tRNA(Ile)-lysidine synthetase</fullName>
    </alternativeName>
</protein>
<comment type="function">
    <text evidence="8">Ligates lysine onto the cytidine present at position 34 of the AUA codon-specific tRNA(Ile) that contains the anticodon CAU, in an ATP-dependent manner. Cytidine is converted to lysidine, thus changing the amino acid specificity of the tRNA from methionine to isoleucine.</text>
</comment>
<dbReference type="RefSeq" id="WP_091489258.1">
    <property type="nucleotide sequence ID" value="NZ_BJUX01000029.1"/>
</dbReference>
<dbReference type="EMBL" id="FOBL01000030">
    <property type="protein sequence ID" value="SEM16184.1"/>
    <property type="molecule type" value="Genomic_DNA"/>
</dbReference>
<dbReference type="NCBIfam" id="TIGR02433">
    <property type="entry name" value="lysidine_TilS_C"/>
    <property type="match status" value="1"/>
</dbReference>
<comment type="catalytic activity">
    <reaction evidence="7 8">
        <text>cytidine(34) in tRNA(Ile2) + L-lysine + ATP = lysidine(34) in tRNA(Ile2) + AMP + diphosphate + H(+)</text>
        <dbReference type="Rhea" id="RHEA:43744"/>
        <dbReference type="Rhea" id="RHEA-COMP:10625"/>
        <dbReference type="Rhea" id="RHEA-COMP:10670"/>
        <dbReference type="ChEBI" id="CHEBI:15378"/>
        <dbReference type="ChEBI" id="CHEBI:30616"/>
        <dbReference type="ChEBI" id="CHEBI:32551"/>
        <dbReference type="ChEBI" id="CHEBI:33019"/>
        <dbReference type="ChEBI" id="CHEBI:82748"/>
        <dbReference type="ChEBI" id="CHEBI:83665"/>
        <dbReference type="ChEBI" id="CHEBI:456215"/>
        <dbReference type="EC" id="6.3.4.19"/>
    </reaction>
</comment>
<comment type="domain">
    <text evidence="8">The N-terminal region contains the highly conserved SGGXDS motif, predicted to be a P-loop motif involved in ATP binding.</text>
</comment>
<dbReference type="NCBIfam" id="TIGR02432">
    <property type="entry name" value="lysidine_TilS_N"/>
    <property type="match status" value="1"/>
</dbReference>
<dbReference type="SMART" id="SM00977">
    <property type="entry name" value="TilS_C"/>
    <property type="match status" value="1"/>
</dbReference>
<dbReference type="InterPro" id="IPR011063">
    <property type="entry name" value="TilS/TtcA_N"/>
</dbReference>
<evidence type="ECO:0000313" key="10">
    <source>
        <dbReference type="EMBL" id="GEK89998.1"/>
    </source>
</evidence>
<evidence type="ECO:0000313" key="12">
    <source>
        <dbReference type="Proteomes" id="UP000198548"/>
    </source>
</evidence>
<dbReference type="Proteomes" id="UP000198548">
    <property type="component" value="Unassembled WGS sequence"/>
</dbReference>
<dbReference type="OrthoDB" id="9807403at2"/>
<dbReference type="Proteomes" id="UP000321425">
    <property type="component" value="Unassembled WGS sequence"/>
</dbReference>
<sequence length="471" mass="54385">MDLAEDFLNQIQSKSYWRAGESIVVGVSGGVDSMVLFDLLNQLPDDCRPDIHVAHVNHQLRPESDAEEHFIKKWMKTYAVPVHTYTWNKTDHPAAGIEQAARNVRYRFFSEVAEKVNSRFILTAHHRDDQVETVLMRLVRGSSLDELTGISNERPAEGRIVLRLLLPYSKDRILNYARENAVSWREDESNQSSLYTRNRFRHHIIPELKLENPALEKHIYDFSSDMNDLLKVVEPLIEAELARSFGLSPTRMQLNLSSFLTQEHGFQKIVLRRAFKKWRTEQVYAISQQHVDLLLDWFEAGGPNTYLELPGRLTAQKEYDKCIIEEAVNSEETNASDAVSEVLELGQWKVLNETEKIGWFTYETFRKMVGMKGQIIYLAEKGIEWPLVVRHREPGDKMKVKGLDGSKKIKDVFIDQKVPRKKRDEAWLITDSRGQIVWLAGYKESPLSLNPLTDTIIYVLIYQKNTAAGIE</sequence>
<dbReference type="SUPFAM" id="SSF56037">
    <property type="entry name" value="PheT/TilS domain"/>
    <property type="match status" value="1"/>
</dbReference>
<dbReference type="PANTHER" id="PTHR43033">
    <property type="entry name" value="TRNA(ILE)-LYSIDINE SYNTHASE-RELATED"/>
    <property type="match status" value="1"/>
</dbReference>
<dbReference type="EC" id="6.3.4.19" evidence="8"/>
<evidence type="ECO:0000256" key="7">
    <source>
        <dbReference type="ARBA" id="ARBA00048539"/>
    </source>
</evidence>
<reference evidence="10 13" key="2">
    <citation type="submission" date="2019-07" db="EMBL/GenBank/DDBJ databases">
        <title>Whole genome shotgun sequence of Alkalibacterium putridalgicola NBRC 103243.</title>
        <authorList>
            <person name="Hosoyama A."/>
            <person name="Uohara A."/>
            <person name="Ohji S."/>
            <person name="Ichikawa N."/>
        </authorList>
    </citation>
    <scope>NUCLEOTIDE SEQUENCE [LARGE SCALE GENOMIC DNA]</scope>
    <source>
        <strain evidence="10 13">NBRC 103243</strain>
    </source>
</reference>
<dbReference type="InterPro" id="IPR012796">
    <property type="entry name" value="Lysidine-tRNA-synth_C"/>
</dbReference>
<comment type="similarity">
    <text evidence="8">Belongs to the tRNA(Ile)-lysidine synthase family.</text>
</comment>
<dbReference type="GO" id="GO:0006400">
    <property type="term" value="P:tRNA modification"/>
    <property type="evidence" value="ECO:0007669"/>
    <property type="project" value="UniProtKB-UniRule"/>
</dbReference>
<evidence type="ECO:0000256" key="4">
    <source>
        <dbReference type="ARBA" id="ARBA00022694"/>
    </source>
</evidence>
<dbReference type="PANTHER" id="PTHR43033:SF1">
    <property type="entry name" value="TRNA(ILE)-LYSIDINE SYNTHASE-RELATED"/>
    <property type="match status" value="1"/>
</dbReference>
<evidence type="ECO:0000313" key="11">
    <source>
        <dbReference type="EMBL" id="SEM16184.1"/>
    </source>
</evidence>
<evidence type="ECO:0000256" key="2">
    <source>
        <dbReference type="ARBA" id="ARBA00022490"/>
    </source>
</evidence>
<evidence type="ECO:0000313" key="13">
    <source>
        <dbReference type="Proteomes" id="UP000321425"/>
    </source>
</evidence>
<dbReference type="GO" id="GO:0005737">
    <property type="term" value="C:cytoplasm"/>
    <property type="evidence" value="ECO:0007669"/>
    <property type="project" value="UniProtKB-SubCell"/>
</dbReference>
<feature type="domain" description="Lysidine-tRNA(Ile) synthetase C-terminal" evidence="9">
    <location>
        <begin position="387"/>
        <end position="459"/>
    </location>
</feature>
<accession>A0A1H7W4E0</accession>
<feature type="binding site" evidence="8">
    <location>
        <begin position="28"/>
        <end position="33"/>
    </location>
    <ligand>
        <name>ATP</name>
        <dbReference type="ChEBI" id="CHEBI:30616"/>
    </ligand>
</feature>
<dbReference type="InterPro" id="IPR014729">
    <property type="entry name" value="Rossmann-like_a/b/a_fold"/>
</dbReference>
<keyword evidence="4 8" id="KW-0819">tRNA processing</keyword>
<organism evidence="11 12">
    <name type="scientific">Alkalibacterium putridalgicola</name>
    <dbReference type="NCBI Taxonomy" id="426703"/>
    <lineage>
        <taxon>Bacteria</taxon>
        <taxon>Bacillati</taxon>
        <taxon>Bacillota</taxon>
        <taxon>Bacilli</taxon>
        <taxon>Lactobacillales</taxon>
        <taxon>Carnobacteriaceae</taxon>
        <taxon>Alkalibacterium</taxon>
    </lineage>
</organism>